<dbReference type="InterPro" id="IPR032675">
    <property type="entry name" value="LRR_dom_sf"/>
</dbReference>
<dbReference type="GO" id="GO:0031146">
    <property type="term" value="P:SCF-dependent proteasomal ubiquitin-dependent protein catabolic process"/>
    <property type="evidence" value="ECO:0007669"/>
    <property type="project" value="TreeGrafter"/>
</dbReference>
<proteinExistence type="predicted"/>
<protein>
    <submittedName>
        <fullName evidence="1">Leucine rich repeat protein</fullName>
    </submittedName>
</protein>
<organism evidence="1 2">
    <name type="scientific">Leptospira santarosai str. ZUN179</name>
    <dbReference type="NCBI Taxonomy" id="1049985"/>
    <lineage>
        <taxon>Bacteria</taxon>
        <taxon>Pseudomonadati</taxon>
        <taxon>Spirochaetota</taxon>
        <taxon>Spirochaetia</taxon>
        <taxon>Leptospirales</taxon>
        <taxon>Leptospiraceae</taxon>
        <taxon>Leptospira</taxon>
    </lineage>
</organism>
<evidence type="ECO:0000313" key="2">
    <source>
        <dbReference type="Proteomes" id="UP000012160"/>
    </source>
</evidence>
<dbReference type="Gene3D" id="3.80.10.10">
    <property type="entry name" value="Ribonuclease Inhibitor"/>
    <property type="match status" value="1"/>
</dbReference>
<dbReference type="GO" id="GO:0019005">
    <property type="term" value="C:SCF ubiquitin ligase complex"/>
    <property type="evidence" value="ECO:0007669"/>
    <property type="project" value="TreeGrafter"/>
</dbReference>
<accession>M6UIE0</accession>
<sequence length="178" mass="20014">MKTKWIAILIVCLVGGTMGIFAEKSLKEKAYEYYSSISPEFKKYEAKLEPEKFDNLGMKEMMDEGMQYLVVFPNLDTLNLSDSKITDEGLKLIPALPKLESLSLIRTKITNKGIEYISKSKTIARLHLDEIQGIDDGCIPHLLKMKQLTMLELSGTDITEQGLKKLRKGLPKAGVTTQ</sequence>
<dbReference type="AlphaFoldDB" id="M6UIE0"/>
<dbReference type="PANTHER" id="PTHR13318:SF190">
    <property type="entry name" value="PARTNER OF PAIRED, ISOFORM B"/>
    <property type="match status" value="1"/>
</dbReference>
<dbReference type="SUPFAM" id="SSF52047">
    <property type="entry name" value="RNI-like"/>
    <property type="match status" value="1"/>
</dbReference>
<dbReference type="Pfam" id="PF13516">
    <property type="entry name" value="LRR_6"/>
    <property type="match status" value="1"/>
</dbReference>
<dbReference type="EMBL" id="AHOQ02000034">
    <property type="protein sequence ID" value="EMO44902.1"/>
    <property type="molecule type" value="Genomic_DNA"/>
</dbReference>
<dbReference type="InterPro" id="IPR001611">
    <property type="entry name" value="Leu-rich_rpt"/>
</dbReference>
<dbReference type="PANTHER" id="PTHR13318">
    <property type="entry name" value="PARTNER OF PAIRED, ISOFORM B-RELATED"/>
    <property type="match status" value="1"/>
</dbReference>
<comment type="caution">
    <text evidence="1">The sequence shown here is derived from an EMBL/GenBank/DDBJ whole genome shotgun (WGS) entry which is preliminary data.</text>
</comment>
<name>M6UIE0_9LEPT</name>
<dbReference type="RefSeq" id="WP_004486196.1">
    <property type="nucleotide sequence ID" value="NZ_AHOQ02000034.1"/>
</dbReference>
<dbReference type="Proteomes" id="UP000012160">
    <property type="component" value="Unassembled WGS sequence"/>
</dbReference>
<gene>
    <name evidence="1" type="ORF">LEP1GSC187_0580</name>
</gene>
<reference evidence="1 2" key="1">
    <citation type="submission" date="2013-01" db="EMBL/GenBank/DDBJ databases">
        <authorList>
            <person name="Harkins D.M."/>
            <person name="Durkin A.S."/>
            <person name="Brinkac L.M."/>
            <person name="Haft D.H."/>
            <person name="Selengut J.D."/>
            <person name="Sanka R."/>
            <person name="DePew J."/>
            <person name="Purushe J."/>
            <person name="Matthias M.A."/>
            <person name="Vinetz J.M."/>
            <person name="Sutton G.G."/>
            <person name="Nierman W.C."/>
            <person name="Fouts D.E."/>
        </authorList>
    </citation>
    <scope>NUCLEOTIDE SEQUENCE [LARGE SCALE GENOMIC DNA]</scope>
    <source>
        <strain evidence="1 2">ZUN179</strain>
    </source>
</reference>
<evidence type="ECO:0000313" key="1">
    <source>
        <dbReference type="EMBL" id="EMO44902.1"/>
    </source>
</evidence>